<feature type="domain" description="tRNA(Ile)-lysidine/2-thiocytidine synthase N-terminal" evidence="2">
    <location>
        <begin position="41"/>
        <end position="223"/>
    </location>
</feature>
<dbReference type="InterPro" id="IPR014729">
    <property type="entry name" value="Rossmann-like_a/b/a_fold"/>
</dbReference>
<evidence type="ECO:0000313" key="3">
    <source>
        <dbReference type="EMBL" id="VFU17050.1"/>
    </source>
</evidence>
<dbReference type="PANTHER" id="PTHR43686">
    <property type="entry name" value="SULFURTRANSFERASE-RELATED"/>
    <property type="match status" value="1"/>
</dbReference>
<evidence type="ECO:0000256" key="1">
    <source>
        <dbReference type="ARBA" id="ARBA00022679"/>
    </source>
</evidence>
<dbReference type="InterPro" id="IPR035107">
    <property type="entry name" value="tRNA_thiolation_TtcA_Ctu1"/>
</dbReference>
<proteinExistence type="predicted"/>
<dbReference type="Gene3D" id="3.40.50.620">
    <property type="entry name" value="HUPs"/>
    <property type="match status" value="1"/>
</dbReference>
<dbReference type="PIRSF" id="PIRSF004976">
    <property type="entry name" value="ATPase_YdaO"/>
    <property type="match status" value="1"/>
</dbReference>
<name>A0A485M4D9_9ZZZZ</name>
<dbReference type="AlphaFoldDB" id="A0A485M4D9"/>
<evidence type="ECO:0000259" key="2">
    <source>
        <dbReference type="Pfam" id="PF01171"/>
    </source>
</evidence>
<dbReference type="GO" id="GO:0008033">
    <property type="term" value="P:tRNA processing"/>
    <property type="evidence" value="ECO:0007669"/>
    <property type="project" value="InterPro"/>
</dbReference>
<dbReference type="Pfam" id="PF01171">
    <property type="entry name" value="ATP_bind_3"/>
    <property type="match status" value="1"/>
</dbReference>
<reference evidence="3" key="1">
    <citation type="submission" date="2019-03" db="EMBL/GenBank/DDBJ databases">
        <authorList>
            <person name="Hao L."/>
        </authorList>
    </citation>
    <scope>NUCLEOTIDE SEQUENCE</scope>
</reference>
<keyword evidence="1" id="KW-0808">Transferase</keyword>
<dbReference type="SUPFAM" id="SSF52402">
    <property type="entry name" value="Adenine nucleotide alpha hydrolases-like"/>
    <property type="match status" value="1"/>
</dbReference>
<dbReference type="PANTHER" id="PTHR43686:SF1">
    <property type="entry name" value="AMINOTRAN_5 DOMAIN-CONTAINING PROTEIN"/>
    <property type="match status" value="1"/>
</dbReference>
<organism evidence="3">
    <name type="scientific">anaerobic digester metagenome</name>
    <dbReference type="NCBI Taxonomy" id="1263854"/>
    <lineage>
        <taxon>unclassified sequences</taxon>
        <taxon>metagenomes</taxon>
        <taxon>ecological metagenomes</taxon>
    </lineage>
</organism>
<dbReference type="CDD" id="cd24138">
    <property type="entry name" value="TtcA-like"/>
    <property type="match status" value="1"/>
</dbReference>
<protein>
    <submittedName>
        <fullName evidence="3">tRNA 2-thiocytidine biosynthesis protein TtcA</fullName>
    </submittedName>
</protein>
<gene>
    <name evidence="3" type="primary">ttcA</name>
    <name evidence="3" type="ORF">SCFA_600008</name>
</gene>
<dbReference type="GO" id="GO:0016740">
    <property type="term" value="F:transferase activity"/>
    <property type="evidence" value="ECO:0007669"/>
    <property type="project" value="UniProtKB-KW"/>
</dbReference>
<sequence length="263" mass="30139">MICDKEHYVNHNSRRYFEKRLRKKVGTAIHDYGMIRQGDRIMVAVSGGKDSLVLLKVLIDLQKSAPVEYEVFPVHLSTGFEKDFPRIAEWARSTLGTEIRVIETGISDILARVSDPEKSPCALCSRLRRGRLYSLAREEGFSSIALGHHLDDIIETFFLRCFYTGQIGAMAPVRISNDGRNRVIRPLAYCKLTLVEAYFRFMDIAPVSYACMIRPDSKREQIREYLRILEKDNPKMKSSIFASLGNIDMKSLCLKGDYRAHTH</sequence>
<dbReference type="InterPro" id="IPR011063">
    <property type="entry name" value="TilS/TtcA_N"/>
</dbReference>
<accession>A0A485M4D9</accession>
<dbReference type="EMBL" id="CAADRM010000126">
    <property type="protein sequence ID" value="VFU17050.1"/>
    <property type="molecule type" value="Genomic_DNA"/>
</dbReference>